<dbReference type="Proteomes" id="UP000054988">
    <property type="component" value="Unassembled WGS sequence"/>
</dbReference>
<dbReference type="InterPro" id="IPR036962">
    <property type="entry name" value="Glyco_hydro_3_N_sf"/>
</dbReference>
<protein>
    <submittedName>
        <fullName evidence="5">Putative glycoside hydrolase</fullName>
    </submittedName>
</protein>
<dbReference type="GO" id="GO:0009254">
    <property type="term" value="P:peptidoglycan turnover"/>
    <property type="evidence" value="ECO:0007669"/>
    <property type="project" value="TreeGrafter"/>
</dbReference>
<accession>A0A0W0G860</accession>
<dbReference type="PRINTS" id="PR00133">
    <property type="entry name" value="GLHYDRLASE3"/>
</dbReference>
<comment type="similarity">
    <text evidence="1">Belongs to the glycosyl hydrolase 3 family.</text>
</comment>
<evidence type="ECO:0000313" key="5">
    <source>
        <dbReference type="EMBL" id="KTB44645.1"/>
    </source>
</evidence>
<dbReference type="InterPro" id="IPR001764">
    <property type="entry name" value="Glyco_hydro_3_N"/>
</dbReference>
<dbReference type="InterPro" id="IPR017853">
    <property type="entry name" value="GH"/>
</dbReference>
<feature type="domain" description="Glycoside hydrolase family 3 N-terminal" evidence="4">
    <location>
        <begin position="39"/>
        <end position="368"/>
    </location>
</feature>
<comment type="caution">
    <text evidence="5">The sequence shown here is derived from an EMBL/GenBank/DDBJ whole genome shotgun (WGS) entry which is preliminary data.</text>
</comment>
<sequence>MPSTTKLTDEMKKEIGQHFVFGFHTQELDSDIKTLVGAPYYVGNVIFMKRNVRDVAQVKSMIRELQAYAKDAGHERPLLIGTDQENGLVSAFSSKTAVTQFPGAMTLASTGSVSLTEQVYAASAKELDLLGVNWAYAPVADINIDKRNPVIGVRSFGDDPHKVAEYVLAAAKGMSSSGVAPNVKHFPGHGDTHVDSHLALPKIMKTKEVITETELVPFKAAFDEAQSNPRLGSLLTVMTSHHALPLITGSDEPCSLSKLITTEILRKEMGFKGVVVTDCLEMDAIAATKDDNGVQGMGANGDRESGWNGGCGVEEGAVRALEAGADITMVCHTMARHVASVKRVWEAVESGRLSMDDIRKGGERIRRLKDAVFGQDGWRKVLEDRPDFEEEWKKAKAESKQISEAAYAKSTVLLKDDSMLPLGTGKVVLFTPENESYNKAVDDAEGVLRTKGGQVRNTAGAHFLSFHASIKRRVEGCDHIVYTKDGTIDVEEGTEQVIFVLRNADRSTWQISALKELLRRQPSKVVVLSSSTPYDLDGVTLASPYAHLASSEYTTEAFEAAAAVIFGERKAEGRLAVKL</sequence>
<dbReference type="eggNOG" id="ENOG502R6JK">
    <property type="taxonomic scope" value="Eukaryota"/>
</dbReference>
<dbReference type="PANTHER" id="PTHR30480:SF16">
    <property type="entry name" value="GLYCOSIDE HYDROLASE FAMILY 3 DOMAIN PROTEIN"/>
    <property type="match status" value="1"/>
</dbReference>
<dbReference type="PANTHER" id="PTHR30480">
    <property type="entry name" value="BETA-HEXOSAMINIDASE-RELATED"/>
    <property type="match status" value="1"/>
</dbReference>
<evidence type="ECO:0000256" key="1">
    <source>
        <dbReference type="ARBA" id="ARBA00005336"/>
    </source>
</evidence>
<dbReference type="Gene3D" id="3.40.50.1700">
    <property type="entry name" value="Glycoside hydrolase family 3 C-terminal domain"/>
    <property type="match status" value="1"/>
</dbReference>
<dbReference type="GO" id="GO:0005975">
    <property type="term" value="P:carbohydrate metabolic process"/>
    <property type="evidence" value="ECO:0007669"/>
    <property type="project" value="InterPro"/>
</dbReference>
<dbReference type="InterPro" id="IPR036881">
    <property type="entry name" value="Glyco_hydro_3_C_sf"/>
</dbReference>
<keyword evidence="2 5" id="KW-0378">Hydrolase</keyword>
<dbReference type="GO" id="GO:0004553">
    <property type="term" value="F:hydrolase activity, hydrolyzing O-glycosyl compounds"/>
    <property type="evidence" value="ECO:0007669"/>
    <property type="project" value="InterPro"/>
</dbReference>
<dbReference type="EMBL" id="LATX01000887">
    <property type="protein sequence ID" value="KTB44645.1"/>
    <property type="molecule type" value="Genomic_DNA"/>
</dbReference>
<organism evidence="5 6">
    <name type="scientific">Moniliophthora roreri</name>
    <name type="common">Frosty pod rot fungus</name>
    <name type="synonym">Monilia roreri</name>
    <dbReference type="NCBI Taxonomy" id="221103"/>
    <lineage>
        <taxon>Eukaryota</taxon>
        <taxon>Fungi</taxon>
        <taxon>Dikarya</taxon>
        <taxon>Basidiomycota</taxon>
        <taxon>Agaricomycotina</taxon>
        <taxon>Agaricomycetes</taxon>
        <taxon>Agaricomycetidae</taxon>
        <taxon>Agaricales</taxon>
        <taxon>Marasmiineae</taxon>
        <taxon>Marasmiaceae</taxon>
        <taxon>Moniliophthora</taxon>
    </lineage>
</organism>
<name>A0A0W0G860_MONRR</name>
<dbReference type="SUPFAM" id="SSF52279">
    <property type="entry name" value="Beta-D-glucan exohydrolase, C-terminal domain"/>
    <property type="match status" value="1"/>
</dbReference>
<gene>
    <name evidence="5" type="ORF">WG66_2781</name>
</gene>
<evidence type="ECO:0000256" key="3">
    <source>
        <dbReference type="ARBA" id="ARBA00023295"/>
    </source>
</evidence>
<dbReference type="Gene3D" id="3.20.20.300">
    <property type="entry name" value="Glycoside hydrolase, family 3, N-terminal domain"/>
    <property type="match status" value="1"/>
</dbReference>
<keyword evidence="3" id="KW-0326">Glycosidase</keyword>
<evidence type="ECO:0000256" key="2">
    <source>
        <dbReference type="ARBA" id="ARBA00022801"/>
    </source>
</evidence>
<dbReference type="Pfam" id="PF00933">
    <property type="entry name" value="Glyco_hydro_3"/>
    <property type="match status" value="1"/>
</dbReference>
<evidence type="ECO:0000259" key="4">
    <source>
        <dbReference type="Pfam" id="PF00933"/>
    </source>
</evidence>
<reference evidence="5 6" key="1">
    <citation type="submission" date="2015-12" db="EMBL/GenBank/DDBJ databases">
        <title>Draft genome sequence of Moniliophthora roreri, the causal agent of frosty pod rot of cacao.</title>
        <authorList>
            <person name="Aime M.C."/>
            <person name="Diaz-Valderrama J.R."/>
            <person name="Kijpornyongpan T."/>
            <person name="Phillips-Mora W."/>
        </authorList>
    </citation>
    <scope>NUCLEOTIDE SEQUENCE [LARGE SCALE GENOMIC DNA]</scope>
    <source>
        <strain evidence="5 6">MCA 2952</strain>
    </source>
</reference>
<dbReference type="SUPFAM" id="SSF51445">
    <property type="entry name" value="(Trans)glycosidases"/>
    <property type="match status" value="1"/>
</dbReference>
<dbReference type="InterPro" id="IPR050226">
    <property type="entry name" value="NagZ_Beta-hexosaminidase"/>
</dbReference>
<proteinExistence type="inferred from homology"/>
<dbReference type="AlphaFoldDB" id="A0A0W0G860"/>
<evidence type="ECO:0000313" key="6">
    <source>
        <dbReference type="Proteomes" id="UP000054988"/>
    </source>
</evidence>